<dbReference type="AlphaFoldDB" id="A0A9K3L9S7"/>
<dbReference type="InterPro" id="IPR007052">
    <property type="entry name" value="CS_dom"/>
</dbReference>
<organism evidence="3 4">
    <name type="scientific">Nitzschia inconspicua</name>
    <dbReference type="NCBI Taxonomy" id="303405"/>
    <lineage>
        <taxon>Eukaryota</taxon>
        <taxon>Sar</taxon>
        <taxon>Stramenopiles</taxon>
        <taxon>Ochrophyta</taxon>
        <taxon>Bacillariophyta</taxon>
        <taxon>Bacillariophyceae</taxon>
        <taxon>Bacillariophycidae</taxon>
        <taxon>Bacillariales</taxon>
        <taxon>Bacillariaceae</taxon>
        <taxon>Nitzschia</taxon>
    </lineage>
</organism>
<dbReference type="GO" id="GO:0006457">
    <property type="term" value="P:protein folding"/>
    <property type="evidence" value="ECO:0007669"/>
    <property type="project" value="TreeGrafter"/>
</dbReference>
<dbReference type="CDD" id="cd06467">
    <property type="entry name" value="p23_NUDC_like"/>
    <property type="match status" value="1"/>
</dbReference>
<evidence type="ECO:0000256" key="1">
    <source>
        <dbReference type="SAM" id="MobiDB-lite"/>
    </source>
</evidence>
<evidence type="ECO:0000313" key="3">
    <source>
        <dbReference type="EMBL" id="KAG7358157.1"/>
    </source>
</evidence>
<sequence length="406" mass="44981">MTLNDDDNRNKNQDDDEQDNMTPEERLQWLRDRGVVVETPEERKEAAHSTKTATTISTNGTTTPSKDAITYVYIPADQAKPLEERYFVPPPMAVASSSATASHLLVDPLVEFLKPAFAGHADQVDLNLFRKQQSDNPVHQLASSSSSSPPFLSTSSGAMDALPSVSDDTLRSVAQQGGHVETFSLVHPTANNQYTAVTFYLDEIGQLKRLPLNGRASDLAKAAGYNPPPIFYGDIFVAKQQQQQQRRNYLSMTVTDCHVQAPWLQQAAMDNLEHQLQMNRMTGRSGDERQPTVVGSDGVAQKEDGYSWTQSEEEIELVVPLPETTTTTKGTTSKNDISVIFKPKRVQVQVKNTSFPTMLSIDLFERVDVDGCTWTVENGKGGKNNNHTLVVTLEKADEALWPRLET</sequence>
<dbReference type="OrthoDB" id="496827at2759"/>
<keyword evidence="4" id="KW-1185">Reference proteome</keyword>
<evidence type="ECO:0000313" key="4">
    <source>
        <dbReference type="Proteomes" id="UP000693970"/>
    </source>
</evidence>
<proteinExistence type="predicted"/>
<feature type="region of interest" description="Disordered" evidence="1">
    <location>
        <begin position="1"/>
        <end position="61"/>
    </location>
</feature>
<feature type="region of interest" description="Disordered" evidence="1">
    <location>
        <begin position="137"/>
        <end position="158"/>
    </location>
</feature>
<feature type="compositionally biased region" description="Basic and acidic residues" evidence="1">
    <location>
        <begin position="1"/>
        <end position="13"/>
    </location>
</feature>
<feature type="domain" description="CS" evidence="2">
    <location>
        <begin position="301"/>
        <end position="405"/>
    </location>
</feature>
<dbReference type="GO" id="GO:0005737">
    <property type="term" value="C:cytoplasm"/>
    <property type="evidence" value="ECO:0007669"/>
    <property type="project" value="TreeGrafter"/>
</dbReference>
<dbReference type="PROSITE" id="PS51203">
    <property type="entry name" value="CS"/>
    <property type="match status" value="1"/>
</dbReference>
<feature type="compositionally biased region" description="Basic and acidic residues" evidence="1">
    <location>
        <begin position="23"/>
        <end position="48"/>
    </location>
</feature>
<comment type="caution">
    <text evidence="3">The sequence shown here is derived from an EMBL/GenBank/DDBJ whole genome shotgun (WGS) entry which is preliminary data.</text>
</comment>
<protein>
    <submittedName>
        <fullName evidence="3">CS domain containing protein</fullName>
    </submittedName>
</protein>
<feature type="compositionally biased region" description="Low complexity" evidence="1">
    <location>
        <begin position="49"/>
        <end position="61"/>
    </location>
</feature>
<dbReference type="Proteomes" id="UP000693970">
    <property type="component" value="Unassembled WGS sequence"/>
</dbReference>
<dbReference type="Pfam" id="PF04969">
    <property type="entry name" value="CS"/>
    <property type="match status" value="1"/>
</dbReference>
<dbReference type="InterPro" id="IPR037898">
    <property type="entry name" value="NudC_fam"/>
</dbReference>
<accession>A0A9K3L9S7</accession>
<dbReference type="PANTHER" id="PTHR12356">
    <property type="entry name" value="NUCLEAR MOVEMENT PROTEIN NUDC"/>
    <property type="match status" value="1"/>
</dbReference>
<reference evidence="3" key="2">
    <citation type="submission" date="2021-04" db="EMBL/GenBank/DDBJ databases">
        <authorList>
            <person name="Podell S."/>
        </authorList>
    </citation>
    <scope>NUCLEOTIDE SEQUENCE</scope>
    <source>
        <strain evidence="3">Hildebrandi</strain>
    </source>
</reference>
<reference evidence="3" key="1">
    <citation type="journal article" date="2021" name="Sci. Rep.">
        <title>Diploid genomic architecture of Nitzschia inconspicua, an elite biomass production diatom.</title>
        <authorList>
            <person name="Oliver A."/>
            <person name="Podell S."/>
            <person name="Pinowska A."/>
            <person name="Traller J.C."/>
            <person name="Smith S.R."/>
            <person name="McClure R."/>
            <person name="Beliaev A."/>
            <person name="Bohutskyi P."/>
            <person name="Hill E.A."/>
            <person name="Rabines A."/>
            <person name="Zheng H."/>
            <person name="Allen L.Z."/>
            <person name="Kuo A."/>
            <person name="Grigoriev I.V."/>
            <person name="Allen A.E."/>
            <person name="Hazlebeck D."/>
            <person name="Allen E.E."/>
        </authorList>
    </citation>
    <scope>NUCLEOTIDE SEQUENCE</scope>
    <source>
        <strain evidence="3">Hildebrandi</strain>
    </source>
</reference>
<name>A0A9K3L9S7_9STRA</name>
<dbReference type="GO" id="GO:0051082">
    <property type="term" value="F:unfolded protein binding"/>
    <property type="evidence" value="ECO:0007669"/>
    <property type="project" value="TreeGrafter"/>
</dbReference>
<feature type="region of interest" description="Disordered" evidence="1">
    <location>
        <begin position="282"/>
        <end position="306"/>
    </location>
</feature>
<gene>
    <name evidence="3" type="ORF">IV203_014744</name>
</gene>
<feature type="compositionally biased region" description="Low complexity" evidence="1">
    <location>
        <begin position="143"/>
        <end position="156"/>
    </location>
</feature>
<dbReference type="EMBL" id="JAGRRH010000014">
    <property type="protein sequence ID" value="KAG7358157.1"/>
    <property type="molecule type" value="Genomic_DNA"/>
</dbReference>
<evidence type="ECO:0000259" key="2">
    <source>
        <dbReference type="PROSITE" id="PS51203"/>
    </source>
</evidence>